<sequence>MPQLVLGPHNGVHIKGTRPRRPRVPRQVARNIQELQPQQQQQQQQQQEYQQSLVLPLSRPQQHIQQTYQEMMQYLQDQPAHIMDLAPSHQWKIERQPDGQYTITIHSIGDVADFIQTLGNLTLGPTPYSSWPVSPDLGMNSSSGSSSKNGKTRRASVPLLPYIKYHSELYAKDLYKPTAEEWPRFFAVLPDLLDDCLHYMIECMNHYYPVRPKRLLMKWYMELKDPTQDPLALAIGAYWCRHVLIHHRPVALKSVQDERILDAVQTNLASMARKALGECFDEPDVDHIYALCLCNMTTTLSLEQKAMYHTLAVRMAAALDIKPRHMDDQDESAELNNRLWWYLFQIDHFLHESGAISVSMLSPTSDNLEALRHLKRPTACSLDEPDELAGAAQWNNVLKLWLTRRELMQEIEESLELGHDMEPLFERVSRSIDTWAAELPEELKFHSTVTSPPNESCYALAMERCTNYGLLMHKIYHSLPQDSTKHAMTSLQRKAALAMVDSATEMIRIRRTMLSTTPCQTWPGDLKRKVQMLYSGLKSHDGIISSRSKLGLMHALRMLRSMAEIQWQDDICMNMAHEIEQTLSDAAFIPNVNQESSPPSSPLDKTAEPSSSTSSSSPRTRRSMRMADNMYAGMMMFDREMHPRAQYYKPAQSSEALDGLTIIENMTYSS</sequence>
<keyword evidence="4" id="KW-1185">Reference proteome</keyword>
<dbReference type="PANTHER" id="PTHR46910:SF1">
    <property type="entry name" value="MISCELLANEOUS ZN(II)2CYS6 TRANSCRIPTION FACTOR (EUROFUNG)-RELATED"/>
    <property type="match status" value="1"/>
</dbReference>
<dbReference type="CDD" id="cd12148">
    <property type="entry name" value="fungal_TF_MHR"/>
    <property type="match status" value="1"/>
</dbReference>
<comment type="caution">
    <text evidence="3">The sequence shown here is derived from an EMBL/GenBank/DDBJ whole genome shotgun (WGS) entry which is preliminary data.</text>
</comment>
<evidence type="ECO:0000313" key="3">
    <source>
        <dbReference type="EMBL" id="ORZ01145.1"/>
    </source>
</evidence>
<proteinExistence type="predicted"/>
<dbReference type="AlphaFoldDB" id="A0A1X2HP23"/>
<accession>A0A1X2HP23</accession>
<organism evidence="3 4">
    <name type="scientific">Syncephalastrum racemosum</name>
    <name type="common">Filamentous fungus</name>
    <dbReference type="NCBI Taxonomy" id="13706"/>
    <lineage>
        <taxon>Eukaryota</taxon>
        <taxon>Fungi</taxon>
        <taxon>Fungi incertae sedis</taxon>
        <taxon>Mucoromycota</taxon>
        <taxon>Mucoromycotina</taxon>
        <taxon>Mucoromycetes</taxon>
        <taxon>Mucorales</taxon>
        <taxon>Syncephalastraceae</taxon>
        <taxon>Syncephalastrum</taxon>
    </lineage>
</organism>
<dbReference type="InterPro" id="IPR050987">
    <property type="entry name" value="AtrR-like"/>
</dbReference>
<dbReference type="InParanoid" id="A0A1X2HP23"/>
<dbReference type="OMA" id="WYLFQID"/>
<gene>
    <name evidence="3" type="ORF">BCR43DRAFT_486454</name>
</gene>
<feature type="region of interest" description="Disordered" evidence="2">
    <location>
        <begin position="591"/>
        <end position="624"/>
    </location>
</feature>
<name>A0A1X2HP23_SYNRA</name>
<feature type="region of interest" description="Disordered" evidence="2">
    <location>
        <begin position="134"/>
        <end position="153"/>
    </location>
</feature>
<dbReference type="GO" id="GO:0003700">
    <property type="term" value="F:DNA-binding transcription factor activity"/>
    <property type="evidence" value="ECO:0007669"/>
    <property type="project" value="InterPro"/>
</dbReference>
<evidence type="ECO:0000313" key="4">
    <source>
        <dbReference type="Proteomes" id="UP000242180"/>
    </source>
</evidence>
<feature type="compositionally biased region" description="Low complexity" evidence="2">
    <location>
        <begin position="140"/>
        <end position="149"/>
    </location>
</feature>
<feature type="compositionally biased region" description="Low complexity" evidence="2">
    <location>
        <begin position="609"/>
        <end position="618"/>
    </location>
</feature>
<protein>
    <recommendedName>
        <fullName evidence="5">Transcription factor domain-containing protein</fullName>
    </recommendedName>
</protein>
<evidence type="ECO:0008006" key="5">
    <source>
        <dbReference type="Google" id="ProtNLM"/>
    </source>
</evidence>
<dbReference type="OrthoDB" id="2256548at2759"/>
<dbReference type="Proteomes" id="UP000242180">
    <property type="component" value="Unassembled WGS sequence"/>
</dbReference>
<feature type="compositionally biased region" description="Basic residues" evidence="2">
    <location>
        <begin position="15"/>
        <end position="24"/>
    </location>
</feature>
<dbReference type="PANTHER" id="PTHR46910">
    <property type="entry name" value="TRANSCRIPTION FACTOR PDR1"/>
    <property type="match status" value="1"/>
</dbReference>
<evidence type="ECO:0000256" key="1">
    <source>
        <dbReference type="ARBA" id="ARBA00023242"/>
    </source>
</evidence>
<feature type="region of interest" description="Disordered" evidence="2">
    <location>
        <begin position="1"/>
        <end position="24"/>
    </location>
</feature>
<reference evidence="3 4" key="1">
    <citation type="submission" date="2016-07" db="EMBL/GenBank/DDBJ databases">
        <title>Pervasive Adenine N6-methylation of Active Genes in Fungi.</title>
        <authorList>
            <consortium name="DOE Joint Genome Institute"/>
            <person name="Mondo S.J."/>
            <person name="Dannebaum R.O."/>
            <person name="Kuo R.C."/>
            <person name="Labutti K."/>
            <person name="Haridas S."/>
            <person name="Kuo A."/>
            <person name="Salamov A."/>
            <person name="Ahrendt S.R."/>
            <person name="Lipzen A."/>
            <person name="Sullivan W."/>
            <person name="Andreopoulos W.B."/>
            <person name="Clum A."/>
            <person name="Lindquist E."/>
            <person name="Daum C."/>
            <person name="Ramamoorthy G.K."/>
            <person name="Gryganskyi A."/>
            <person name="Culley D."/>
            <person name="Magnuson J.K."/>
            <person name="James T.Y."/>
            <person name="O'Malley M.A."/>
            <person name="Stajich J.E."/>
            <person name="Spatafora J.W."/>
            <person name="Visel A."/>
            <person name="Grigoriev I.V."/>
        </authorList>
    </citation>
    <scope>NUCLEOTIDE SEQUENCE [LARGE SCALE GENOMIC DNA]</scope>
    <source>
        <strain evidence="3 4">NRRL 2496</strain>
    </source>
</reference>
<keyword evidence="1" id="KW-0539">Nucleus</keyword>
<evidence type="ECO:0000256" key="2">
    <source>
        <dbReference type="SAM" id="MobiDB-lite"/>
    </source>
</evidence>
<dbReference type="EMBL" id="MCGN01000002">
    <property type="protein sequence ID" value="ORZ01145.1"/>
    <property type="molecule type" value="Genomic_DNA"/>
</dbReference>